<dbReference type="Pfam" id="PF00237">
    <property type="entry name" value="Ribosomal_L22"/>
    <property type="match status" value="1"/>
</dbReference>
<gene>
    <name evidence="6" type="ORF">METZ01_LOCUS48575</name>
</gene>
<organism evidence="6">
    <name type="scientific">marine metagenome</name>
    <dbReference type="NCBI Taxonomy" id="408172"/>
    <lineage>
        <taxon>unclassified sequences</taxon>
        <taxon>metagenomes</taxon>
        <taxon>ecological metagenomes</taxon>
    </lineage>
</organism>
<dbReference type="CDD" id="cd00336">
    <property type="entry name" value="Ribosomal_L22"/>
    <property type="match status" value="1"/>
</dbReference>
<dbReference type="InterPro" id="IPR036394">
    <property type="entry name" value="Ribosomal_uL22_sf"/>
</dbReference>
<dbReference type="GO" id="GO:0019843">
    <property type="term" value="F:rRNA binding"/>
    <property type="evidence" value="ECO:0007669"/>
    <property type="project" value="UniProtKB-KW"/>
</dbReference>
<dbReference type="GO" id="GO:0015934">
    <property type="term" value="C:large ribosomal subunit"/>
    <property type="evidence" value="ECO:0007669"/>
    <property type="project" value="InterPro"/>
</dbReference>
<dbReference type="InterPro" id="IPR001063">
    <property type="entry name" value="Ribosomal_uL22"/>
</dbReference>
<keyword evidence="2" id="KW-0699">rRNA-binding</keyword>
<accession>A0A381RX63</accession>
<dbReference type="PROSITE" id="PS00464">
    <property type="entry name" value="RIBOSOMAL_L22"/>
    <property type="match status" value="1"/>
</dbReference>
<keyword evidence="3" id="KW-0694">RNA-binding</keyword>
<reference evidence="6" key="1">
    <citation type="submission" date="2018-05" db="EMBL/GenBank/DDBJ databases">
        <authorList>
            <person name="Lanie J.A."/>
            <person name="Ng W.-L."/>
            <person name="Kazmierczak K.M."/>
            <person name="Andrzejewski T.M."/>
            <person name="Davidsen T.M."/>
            <person name="Wayne K.J."/>
            <person name="Tettelin H."/>
            <person name="Glass J.I."/>
            <person name="Rusch D."/>
            <person name="Podicherti R."/>
            <person name="Tsui H.-C.T."/>
            <person name="Winkler M.E."/>
        </authorList>
    </citation>
    <scope>NUCLEOTIDE SEQUENCE</scope>
</reference>
<dbReference type="Gene3D" id="3.90.470.10">
    <property type="entry name" value="Ribosomal protein L22/L17"/>
    <property type="match status" value="1"/>
</dbReference>
<evidence type="ECO:0000256" key="3">
    <source>
        <dbReference type="ARBA" id="ARBA00022884"/>
    </source>
</evidence>
<dbReference type="GO" id="GO:0003735">
    <property type="term" value="F:structural constituent of ribosome"/>
    <property type="evidence" value="ECO:0007669"/>
    <property type="project" value="InterPro"/>
</dbReference>
<dbReference type="PANTHER" id="PTHR13501">
    <property type="entry name" value="CHLOROPLAST 50S RIBOSOMAL PROTEIN L22-RELATED"/>
    <property type="match status" value="1"/>
</dbReference>
<dbReference type="SUPFAM" id="SSF54843">
    <property type="entry name" value="Ribosomal protein L22"/>
    <property type="match status" value="1"/>
</dbReference>
<dbReference type="EMBL" id="UINC01002349">
    <property type="protein sequence ID" value="SUZ95721.1"/>
    <property type="molecule type" value="Genomic_DNA"/>
</dbReference>
<keyword evidence="5" id="KW-0687">Ribonucleoprotein</keyword>
<keyword evidence="4" id="KW-0689">Ribosomal protein</keyword>
<evidence type="ECO:0000313" key="6">
    <source>
        <dbReference type="EMBL" id="SUZ95721.1"/>
    </source>
</evidence>
<dbReference type="GO" id="GO:0006412">
    <property type="term" value="P:translation"/>
    <property type="evidence" value="ECO:0007669"/>
    <property type="project" value="InterPro"/>
</dbReference>
<dbReference type="InterPro" id="IPR018260">
    <property type="entry name" value="Ribosomal_uL22_CS"/>
</dbReference>
<evidence type="ECO:0000256" key="1">
    <source>
        <dbReference type="ARBA" id="ARBA00009451"/>
    </source>
</evidence>
<dbReference type="HAMAP" id="MF_01331_B">
    <property type="entry name" value="Ribosomal_uL22_B"/>
    <property type="match status" value="1"/>
</dbReference>
<comment type="similarity">
    <text evidence="1">Belongs to the universal ribosomal protein uL22 family.</text>
</comment>
<proteinExistence type="inferred from homology"/>
<name>A0A381RX63_9ZZZZ</name>
<evidence type="ECO:0000256" key="4">
    <source>
        <dbReference type="ARBA" id="ARBA00022980"/>
    </source>
</evidence>
<dbReference type="NCBIfam" id="TIGR01044">
    <property type="entry name" value="rplV_bact"/>
    <property type="match status" value="1"/>
</dbReference>
<dbReference type="InterPro" id="IPR005727">
    <property type="entry name" value="Ribosomal_uL22_bac/chlpt-type"/>
</dbReference>
<dbReference type="AlphaFoldDB" id="A0A381RX63"/>
<dbReference type="PANTHER" id="PTHR13501:SF8">
    <property type="entry name" value="LARGE RIBOSOMAL SUBUNIT PROTEIN UL22M"/>
    <property type="match status" value="1"/>
</dbReference>
<protein>
    <recommendedName>
        <fullName evidence="7">50S ribosomal protein L22</fullName>
    </recommendedName>
</protein>
<evidence type="ECO:0000256" key="2">
    <source>
        <dbReference type="ARBA" id="ARBA00022730"/>
    </source>
</evidence>
<evidence type="ECO:0000256" key="5">
    <source>
        <dbReference type="ARBA" id="ARBA00023274"/>
    </source>
</evidence>
<sequence>MPPVRALAKSLGASQKRLKPILDLVRGQSVEDALNSLSLLPSPWAKSIYKVVASAAANAENNMLMNRDNLRIVHISADNAKSLKRFRPRARGRIGRIIKRSSHVMVVVDEPEDRS</sequence>
<dbReference type="InterPro" id="IPR047867">
    <property type="entry name" value="Ribosomal_uL22_bac/org-type"/>
</dbReference>
<evidence type="ECO:0008006" key="7">
    <source>
        <dbReference type="Google" id="ProtNLM"/>
    </source>
</evidence>